<dbReference type="InParanoid" id="A0A1Y2DGL3"/>
<protein>
    <submittedName>
        <fullName evidence="2">Uncharacterized protein</fullName>
    </submittedName>
</protein>
<proteinExistence type="predicted"/>
<keyword evidence="1" id="KW-1133">Transmembrane helix</keyword>
<feature type="transmembrane region" description="Helical" evidence="1">
    <location>
        <begin position="40"/>
        <end position="63"/>
    </location>
</feature>
<dbReference type="RefSeq" id="XP_040711330.1">
    <property type="nucleotide sequence ID" value="XM_040864382.1"/>
</dbReference>
<evidence type="ECO:0000313" key="2">
    <source>
        <dbReference type="EMBL" id="ORY58413.1"/>
    </source>
</evidence>
<evidence type="ECO:0000313" key="3">
    <source>
        <dbReference type="Proteomes" id="UP000193689"/>
    </source>
</evidence>
<sequence>MGETSSPTHIIRETKMAAIPSTKPETGVTTIDGPPVYVQVKILCVFIGLLAICWFALMTFFVYQFRKPLTVDYAKDRISWGSSNSGVENIEELDMEDLVWISKLP</sequence>
<gene>
    <name evidence="2" type="ORF">BCR38DRAFT_489342</name>
</gene>
<dbReference type="EMBL" id="MCFJ01000016">
    <property type="protein sequence ID" value="ORY58413.1"/>
    <property type="molecule type" value="Genomic_DNA"/>
</dbReference>
<reference evidence="2 3" key="1">
    <citation type="submission" date="2016-07" db="EMBL/GenBank/DDBJ databases">
        <title>Pervasive Adenine N6-methylation of Active Genes in Fungi.</title>
        <authorList>
            <consortium name="DOE Joint Genome Institute"/>
            <person name="Mondo S.J."/>
            <person name="Dannebaum R.O."/>
            <person name="Kuo R.C."/>
            <person name="Labutti K."/>
            <person name="Haridas S."/>
            <person name="Kuo A."/>
            <person name="Salamov A."/>
            <person name="Ahrendt S.R."/>
            <person name="Lipzen A."/>
            <person name="Sullivan W."/>
            <person name="Andreopoulos W.B."/>
            <person name="Clum A."/>
            <person name="Lindquist E."/>
            <person name="Daum C."/>
            <person name="Ramamoorthy G.K."/>
            <person name="Gryganskyi A."/>
            <person name="Culley D."/>
            <person name="Magnuson J.K."/>
            <person name="James T.Y."/>
            <person name="O'Malley M.A."/>
            <person name="Stajich J.E."/>
            <person name="Spatafora J.W."/>
            <person name="Visel A."/>
            <person name="Grigoriev I.V."/>
        </authorList>
    </citation>
    <scope>NUCLEOTIDE SEQUENCE [LARGE SCALE GENOMIC DNA]</scope>
    <source>
        <strain evidence="2 3">CBS 129021</strain>
    </source>
</reference>
<comment type="caution">
    <text evidence="2">The sequence shown here is derived from an EMBL/GenBank/DDBJ whole genome shotgun (WGS) entry which is preliminary data.</text>
</comment>
<dbReference type="Proteomes" id="UP000193689">
    <property type="component" value="Unassembled WGS sequence"/>
</dbReference>
<keyword evidence="3" id="KW-1185">Reference proteome</keyword>
<dbReference type="AlphaFoldDB" id="A0A1Y2DGL3"/>
<name>A0A1Y2DGL3_9PEZI</name>
<evidence type="ECO:0000256" key="1">
    <source>
        <dbReference type="SAM" id="Phobius"/>
    </source>
</evidence>
<organism evidence="2 3">
    <name type="scientific">Pseudomassariella vexata</name>
    <dbReference type="NCBI Taxonomy" id="1141098"/>
    <lineage>
        <taxon>Eukaryota</taxon>
        <taxon>Fungi</taxon>
        <taxon>Dikarya</taxon>
        <taxon>Ascomycota</taxon>
        <taxon>Pezizomycotina</taxon>
        <taxon>Sordariomycetes</taxon>
        <taxon>Xylariomycetidae</taxon>
        <taxon>Amphisphaeriales</taxon>
        <taxon>Pseudomassariaceae</taxon>
        <taxon>Pseudomassariella</taxon>
    </lineage>
</organism>
<keyword evidence="1" id="KW-0472">Membrane</keyword>
<dbReference type="GeneID" id="63780594"/>
<accession>A0A1Y2DGL3</accession>
<keyword evidence="1" id="KW-0812">Transmembrane</keyword>